<evidence type="ECO:0000256" key="1">
    <source>
        <dbReference type="SAM" id="Phobius"/>
    </source>
</evidence>
<dbReference type="RefSeq" id="WP_176761107.1">
    <property type="nucleotide sequence ID" value="NZ_FNJI01000007.1"/>
</dbReference>
<feature type="transmembrane region" description="Helical" evidence="1">
    <location>
        <begin position="94"/>
        <end position="113"/>
    </location>
</feature>
<evidence type="ECO:0000313" key="2">
    <source>
        <dbReference type="EMBL" id="SDO87069.1"/>
    </source>
</evidence>
<keyword evidence="1" id="KW-0812">Transmembrane</keyword>
<name>A0A1H0N2X7_9BACT</name>
<evidence type="ECO:0000313" key="3">
    <source>
        <dbReference type="Proteomes" id="UP000199073"/>
    </source>
</evidence>
<dbReference type="EMBL" id="FNJI01000007">
    <property type="protein sequence ID" value="SDO87069.1"/>
    <property type="molecule type" value="Genomic_DNA"/>
</dbReference>
<keyword evidence="1" id="KW-0472">Membrane</keyword>
<feature type="transmembrane region" description="Helical" evidence="1">
    <location>
        <begin position="68"/>
        <end position="88"/>
    </location>
</feature>
<keyword evidence="3" id="KW-1185">Reference proteome</keyword>
<dbReference type="Pfam" id="PF06496">
    <property type="entry name" value="DUF1097"/>
    <property type="match status" value="1"/>
</dbReference>
<dbReference type="InterPro" id="IPR009476">
    <property type="entry name" value="DUF1097"/>
</dbReference>
<feature type="transmembrane region" description="Helical" evidence="1">
    <location>
        <begin position="16"/>
        <end position="33"/>
    </location>
</feature>
<protein>
    <recommendedName>
        <fullName evidence="4">DUF1097 domain-containing protein</fullName>
    </recommendedName>
</protein>
<proteinExistence type="predicted"/>
<reference evidence="2 3" key="1">
    <citation type="submission" date="2016-10" db="EMBL/GenBank/DDBJ databases">
        <authorList>
            <person name="de Groot N.N."/>
        </authorList>
    </citation>
    <scope>NUCLEOTIDE SEQUENCE [LARGE SCALE GENOMIC DNA]</scope>
    <source>
        <strain evidence="2 3">DSM 12130</strain>
    </source>
</reference>
<dbReference type="Proteomes" id="UP000199073">
    <property type="component" value="Unassembled WGS sequence"/>
</dbReference>
<organism evidence="2 3">
    <name type="scientific">Desulforhopalus singaporensis</name>
    <dbReference type="NCBI Taxonomy" id="91360"/>
    <lineage>
        <taxon>Bacteria</taxon>
        <taxon>Pseudomonadati</taxon>
        <taxon>Thermodesulfobacteriota</taxon>
        <taxon>Desulfobulbia</taxon>
        <taxon>Desulfobulbales</taxon>
        <taxon>Desulfocapsaceae</taxon>
        <taxon>Desulforhopalus</taxon>
    </lineage>
</organism>
<evidence type="ECO:0008006" key="4">
    <source>
        <dbReference type="Google" id="ProtNLM"/>
    </source>
</evidence>
<gene>
    <name evidence="2" type="ORF">SAMN05660330_01223</name>
</gene>
<accession>A0A1H0N2X7</accession>
<keyword evidence="1" id="KW-1133">Transmembrane helix</keyword>
<feature type="transmembrane region" description="Helical" evidence="1">
    <location>
        <begin position="118"/>
        <end position="138"/>
    </location>
</feature>
<feature type="transmembrane region" description="Helical" evidence="1">
    <location>
        <begin position="39"/>
        <end position="56"/>
    </location>
</feature>
<feature type="transmembrane region" description="Helical" evidence="1">
    <location>
        <begin position="158"/>
        <end position="181"/>
    </location>
</feature>
<dbReference type="AlphaFoldDB" id="A0A1H0N2X7"/>
<sequence length="187" mass="21309">MTETDNMQITIPRVPFPWAVTLVVILSLPLTFYLGRFNFPVWVCFIVWAEYFTLGGTPKTARLILPSLPFGAIFGVLWVATAIFYTNITDHPQNLFVGLIFGSLWITLLVYLIPKSSIFSEGMLAVFNGLTIFLAVYFTKSIPDIGPMENPYWSITNAFIWSMAMSYVGWFFGLLNIFFTFPRKAEQ</sequence>